<dbReference type="GO" id="GO:0055085">
    <property type="term" value="P:transmembrane transport"/>
    <property type="evidence" value="ECO:0007669"/>
    <property type="project" value="InterPro"/>
</dbReference>
<keyword evidence="1" id="KW-0732">Signal</keyword>
<proteinExistence type="predicted"/>
<keyword evidence="3" id="KW-1185">Reference proteome</keyword>
<protein>
    <submittedName>
        <fullName evidence="2">TRAP transporter substrate-binding protein DctP</fullName>
    </submittedName>
</protein>
<dbReference type="PANTHER" id="PTHR33376">
    <property type="match status" value="1"/>
</dbReference>
<organism evidence="2 3">
    <name type="scientific">Peribacillus faecalis</name>
    <dbReference type="NCBI Taxonomy" id="2772559"/>
    <lineage>
        <taxon>Bacteria</taxon>
        <taxon>Bacillati</taxon>
        <taxon>Bacillota</taxon>
        <taxon>Bacilli</taxon>
        <taxon>Bacillales</taxon>
        <taxon>Bacillaceae</taxon>
        <taxon>Peribacillus</taxon>
    </lineage>
</organism>
<evidence type="ECO:0000256" key="1">
    <source>
        <dbReference type="ARBA" id="ARBA00022729"/>
    </source>
</evidence>
<gene>
    <name evidence="2" type="primary">dctP</name>
    <name evidence="2" type="ORF">IEO70_02955</name>
</gene>
<evidence type="ECO:0000313" key="3">
    <source>
        <dbReference type="Proteomes" id="UP000602076"/>
    </source>
</evidence>
<dbReference type="NCBIfam" id="NF037995">
    <property type="entry name" value="TRAP_S1"/>
    <property type="match status" value="1"/>
</dbReference>
<accession>A0A927CSZ8</accession>
<dbReference type="Proteomes" id="UP000602076">
    <property type="component" value="Unassembled WGS sequence"/>
</dbReference>
<dbReference type="RefSeq" id="WP_190996858.1">
    <property type="nucleotide sequence ID" value="NZ_JACXSI010000005.1"/>
</dbReference>
<dbReference type="AlphaFoldDB" id="A0A927CSZ8"/>
<dbReference type="Gene3D" id="3.40.190.170">
    <property type="entry name" value="Bacterial extracellular solute-binding protein, family 7"/>
    <property type="match status" value="1"/>
</dbReference>
<dbReference type="InterPro" id="IPR018389">
    <property type="entry name" value="DctP_fam"/>
</dbReference>
<sequence>MRKLATSSIILFFIMIVVVGCSGGASQSSKDGEITLTASSPIFESAAHSKGMIAWAEELEKRTAGKVKVDISFGGVTLDAASTLEGLGDGVVDVAFISSAYNPSQTTLSNALQPIFLDDLAVNGLEVQTHLWETVPELKEEWRQHNVEPVAWFNGSNNILMSNFEFDKLEDLKGKKIRGIGEADSIAMKNLGGIPVSISSGDAYGAVEKGTVDVVPFPPYALVSNKMAEVSKQVTDFRHNGAFLWVGIAFNSDVYNSLPDDVKQVIEDINIIPAEVEGKAYYDDAMAGLKLAREEGARIVQLSPEESARWKEAINPPSVWEPAIKAAEEAGYKDVREIIEEASKMLEEIAKKNSNKTLVEQFLELEEKGEI</sequence>
<reference evidence="2" key="1">
    <citation type="submission" date="2020-09" db="EMBL/GenBank/DDBJ databases">
        <title>Bacillus faecalis sp. nov., a moderately halophilic bacterium isolated from cow faeces.</title>
        <authorList>
            <person name="Jiang L."/>
            <person name="Lee J."/>
        </authorList>
    </citation>
    <scope>NUCLEOTIDE SEQUENCE</scope>
    <source>
        <strain evidence="2">AGMB 02131</strain>
    </source>
</reference>
<dbReference type="InterPro" id="IPR038404">
    <property type="entry name" value="TRAP_DctP_sf"/>
</dbReference>
<dbReference type="EMBL" id="JACXSI010000005">
    <property type="protein sequence ID" value="MBD3107312.1"/>
    <property type="molecule type" value="Genomic_DNA"/>
</dbReference>
<dbReference type="PROSITE" id="PS51257">
    <property type="entry name" value="PROKAR_LIPOPROTEIN"/>
    <property type="match status" value="1"/>
</dbReference>
<evidence type="ECO:0000313" key="2">
    <source>
        <dbReference type="EMBL" id="MBD3107312.1"/>
    </source>
</evidence>
<comment type="caution">
    <text evidence="2">The sequence shown here is derived from an EMBL/GenBank/DDBJ whole genome shotgun (WGS) entry which is preliminary data.</text>
</comment>
<dbReference type="PANTHER" id="PTHR33376:SF15">
    <property type="entry name" value="BLL6794 PROTEIN"/>
    <property type="match status" value="1"/>
</dbReference>
<name>A0A927CSZ8_9BACI</name>
<dbReference type="Pfam" id="PF03480">
    <property type="entry name" value="DctP"/>
    <property type="match status" value="1"/>
</dbReference>